<organism evidence="1 2">
    <name type="scientific">Paxillus rubicundulus Ve08.2h10</name>
    <dbReference type="NCBI Taxonomy" id="930991"/>
    <lineage>
        <taxon>Eukaryota</taxon>
        <taxon>Fungi</taxon>
        <taxon>Dikarya</taxon>
        <taxon>Basidiomycota</taxon>
        <taxon>Agaricomycotina</taxon>
        <taxon>Agaricomycetes</taxon>
        <taxon>Agaricomycetidae</taxon>
        <taxon>Boletales</taxon>
        <taxon>Paxilineae</taxon>
        <taxon>Paxillaceae</taxon>
        <taxon>Paxillus</taxon>
    </lineage>
</organism>
<dbReference type="AlphaFoldDB" id="A0A0D0DDS7"/>
<evidence type="ECO:0000313" key="1">
    <source>
        <dbReference type="EMBL" id="KIK95467.1"/>
    </source>
</evidence>
<proteinExistence type="predicted"/>
<reference evidence="1 2" key="1">
    <citation type="submission" date="2014-04" db="EMBL/GenBank/DDBJ databases">
        <authorList>
            <consortium name="DOE Joint Genome Institute"/>
            <person name="Kuo A."/>
            <person name="Kohler A."/>
            <person name="Jargeat P."/>
            <person name="Nagy L.G."/>
            <person name="Floudas D."/>
            <person name="Copeland A."/>
            <person name="Barry K.W."/>
            <person name="Cichocki N."/>
            <person name="Veneault-Fourrey C."/>
            <person name="LaButti K."/>
            <person name="Lindquist E.A."/>
            <person name="Lipzen A."/>
            <person name="Lundell T."/>
            <person name="Morin E."/>
            <person name="Murat C."/>
            <person name="Sun H."/>
            <person name="Tunlid A."/>
            <person name="Henrissat B."/>
            <person name="Grigoriev I.V."/>
            <person name="Hibbett D.S."/>
            <person name="Martin F."/>
            <person name="Nordberg H.P."/>
            <person name="Cantor M.N."/>
            <person name="Hua S.X."/>
        </authorList>
    </citation>
    <scope>NUCLEOTIDE SEQUENCE [LARGE SCALE GENOMIC DNA]</scope>
    <source>
        <strain evidence="1 2">Ve08.2h10</strain>
    </source>
</reference>
<protein>
    <submittedName>
        <fullName evidence="1">Uncharacterized protein</fullName>
    </submittedName>
</protein>
<dbReference type="EMBL" id="KN825040">
    <property type="protein sequence ID" value="KIK95467.1"/>
    <property type="molecule type" value="Genomic_DNA"/>
</dbReference>
<evidence type="ECO:0000313" key="2">
    <source>
        <dbReference type="Proteomes" id="UP000054538"/>
    </source>
</evidence>
<accession>A0A0D0DDS7</accession>
<dbReference type="HOGENOM" id="CLU_2360343_0_0_1"/>
<dbReference type="Proteomes" id="UP000054538">
    <property type="component" value="Unassembled WGS sequence"/>
</dbReference>
<gene>
    <name evidence="1" type="ORF">PAXRUDRAFT_827000</name>
</gene>
<sequence>MAALSSISLSASSYQWELVLRPSNDIAVLLRSFPMWSVTMQETLLPIAPQEISVRWVADLFWRKEATPSTSFTSMKSAANSLPVYRLGEQRQASFS</sequence>
<reference evidence="2" key="2">
    <citation type="submission" date="2015-01" db="EMBL/GenBank/DDBJ databases">
        <title>Evolutionary Origins and Diversification of the Mycorrhizal Mutualists.</title>
        <authorList>
            <consortium name="DOE Joint Genome Institute"/>
            <consortium name="Mycorrhizal Genomics Consortium"/>
            <person name="Kohler A."/>
            <person name="Kuo A."/>
            <person name="Nagy L.G."/>
            <person name="Floudas D."/>
            <person name="Copeland A."/>
            <person name="Barry K.W."/>
            <person name="Cichocki N."/>
            <person name="Veneault-Fourrey C."/>
            <person name="LaButti K."/>
            <person name="Lindquist E.A."/>
            <person name="Lipzen A."/>
            <person name="Lundell T."/>
            <person name="Morin E."/>
            <person name="Murat C."/>
            <person name="Riley R."/>
            <person name="Ohm R."/>
            <person name="Sun H."/>
            <person name="Tunlid A."/>
            <person name="Henrissat B."/>
            <person name="Grigoriev I.V."/>
            <person name="Hibbett D.S."/>
            <person name="Martin F."/>
        </authorList>
    </citation>
    <scope>NUCLEOTIDE SEQUENCE [LARGE SCALE GENOMIC DNA]</scope>
    <source>
        <strain evidence="2">Ve08.2h10</strain>
    </source>
</reference>
<dbReference type="InParanoid" id="A0A0D0DDS7"/>
<name>A0A0D0DDS7_9AGAM</name>
<keyword evidence="2" id="KW-1185">Reference proteome</keyword>